<proteinExistence type="predicted"/>
<dbReference type="InterPro" id="IPR027417">
    <property type="entry name" value="P-loop_NTPase"/>
</dbReference>
<dbReference type="PROSITE" id="PS51192">
    <property type="entry name" value="HELICASE_ATP_BIND_1"/>
    <property type="match status" value="1"/>
</dbReference>
<feature type="domain" description="Helicase C-terminal" evidence="6">
    <location>
        <begin position="225"/>
        <end position="384"/>
    </location>
</feature>
<dbReference type="GeneID" id="84572859"/>
<name>E0DBP8_9CORY</name>
<dbReference type="Pfam" id="PF08482">
    <property type="entry name" value="HrpB_C"/>
    <property type="match status" value="1"/>
</dbReference>
<dbReference type="Pfam" id="PF00271">
    <property type="entry name" value="Helicase_C"/>
    <property type="match status" value="1"/>
</dbReference>
<dbReference type="GO" id="GO:0004386">
    <property type="term" value="F:helicase activity"/>
    <property type="evidence" value="ECO:0007669"/>
    <property type="project" value="UniProtKB-KW"/>
</dbReference>
<dbReference type="GO" id="GO:0003676">
    <property type="term" value="F:nucleic acid binding"/>
    <property type="evidence" value="ECO:0007669"/>
    <property type="project" value="InterPro"/>
</dbReference>
<dbReference type="InterPro" id="IPR001650">
    <property type="entry name" value="Helicase_C-like"/>
</dbReference>
<accession>E0DBP8</accession>
<comment type="caution">
    <text evidence="7">The sequence shown here is derived from an EMBL/GenBank/DDBJ whole genome shotgun (WGS) entry which is preliminary data.</text>
</comment>
<evidence type="ECO:0000313" key="8">
    <source>
        <dbReference type="Proteomes" id="UP000004218"/>
    </source>
</evidence>
<dbReference type="STRING" id="553207.HMPREF0299_5736"/>
<dbReference type="SUPFAM" id="SSF52540">
    <property type="entry name" value="P-loop containing nucleoside triphosphate hydrolases"/>
    <property type="match status" value="1"/>
</dbReference>
<feature type="domain" description="Helicase ATP-binding" evidence="5">
    <location>
        <begin position="36"/>
        <end position="197"/>
    </location>
</feature>
<gene>
    <name evidence="7" type="primary">hrpB</name>
    <name evidence="7" type="ORF">HMPREF0299_5736</name>
</gene>
<keyword evidence="3 7" id="KW-0347">Helicase</keyword>
<dbReference type="CDD" id="cd17990">
    <property type="entry name" value="DEXHc_HrpB"/>
    <property type="match status" value="1"/>
</dbReference>
<dbReference type="OrthoDB" id="9805617at2"/>
<dbReference type="InterPro" id="IPR014001">
    <property type="entry name" value="Helicase_ATP-bd"/>
</dbReference>
<dbReference type="PIRSF" id="PIRSF005496">
    <property type="entry name" value="ATP_hel_hrpB"/>
    <property type="match status" value="1"/>
</dbReference>
<dbReference type="Gene3D" id="3.40.50.300">
    <property type="entry name" value="P-loop containing nucleotide triphosphate hydrolases"/>
    <property type="match status" value="2"/>
</dbReference>
<evidence type="ECO:0000256" key="3">
    <source>
        <dbReference type="ARBA" id="ARBA00022806"/>
    </source>
</evidence>
<dbReference type="Pfam" id="PF00270">
    <property type="entry name" value="DEAD"/>
    <property type="match status" value="1"/>
</dbReference>
<organism evidence="7 8">
    <name type="scientific">Corynebacterium matruchotii ATCC 14266</name>
    <dbReference type="NCBI Taxonomy" id="553207"/>
    <lineage>
        <taxon>Bacteria</taxon>
        <taxon>Bacillati</taxon>
        <taxon>Actinomycetota</taxon>
        <taxon>Actinomycetes</taxon>
        <taxon>Mycobacteriales</taxon>
        <taxon>Corynebacteriaceae</taxon>
        <taxon>Corynebacterium</taxon>
    </lineage>
</organism>
<dbReference type="InterPro" id="IPR013689">
    <property type="entry name" value="RNA_helicase_ATP-dep_HrpB_C"/>
</dbReference>
<keyword evidence="2 7" id="KW-0378">Hydrolase</keyword>
<evidence type="ECO:0000256" key="2">
    <source>
        <dbReference type="ARBA" id="ARBA00022801"/>
    </source>
</evidence>
<dbReference type="PROSITE" id="PS51194">
    <property type="entry name" value="HELICASE_CTER"/>
    <property type="match status" value="1"/>
</dbReference>
<dbReference type="PANTHER" id="PTHR43519:SF1">
    <property type="entry name" value="ATP-DEPENDENT RNA HELICASE HRPB"/>
    <property type="match status" value="1"/>
</dbReference>
<reference evidence="7" key="1">
    <citation type="submission" date="2010-08" db="EMBL/GenBank/DDBJ databases">
        <authorList>
            <person name="Harkins D.M."/>
            <person name="Madupu R."/>
            <person name="Durkin A.S."/>
            <person name="Torralba M."/>
            <person name="Methe B."/>
            <person name="Sutton G.G."/>
            <person name="Nelson K.E."/>
        </authorList>
    </citation>
    <scope>NUCLEOTIDE SEQUENCE [LARGE SCALE GENOMIC DNA]</scope>
    <source>
        <strain evidence="7">ATCC 14266</strain>
    </source>
</reference>
<dbReference type="InterPro" id="IPR049614">
    <property type="entry name" value="HrpB_DEXH"/>
</dbReference>
<keyword evidence="1" id="KW-0547">Nucleotide-binding</keyword>
<dbReference type="PANTHER" id="PTHR43519">
    <property type="entry name" value="ATP-DEPENDENT RNA HELICASE HRPB"/>
    <property type="match status" value="1"/>
</dbReference>
<dbReference type="EC" id="3.6.1.-" evidence="7"/>
<evidence type="ECO:0000259" key="6">
    <source>
        <dbReference type="PROSITE" id="PS51194"/>
    </source>
</evidence>
<dbReference type="SMART" id="SM00487">
    <property type="entry name" value="DEXDc"/>
    <property type="match status" value="1"/>
</dbReference>
<keyword evidence="8" id="KW-1185">Reference proteome</keyword>
<evidence type="ECO:0000256" key="1">
    <source>
        <dbReference type="ARBA" id="ARBA00022741"/>
    </source>
</evidence>
<evidence type="ECO:0000259" key="5">
    <source>
        <dbReference type="PROSITE" id="PS51192"/>
    </source>
</evidence>
<dbReference type="PROSITE" id="PS00690">
    <property type="entry name" value="DEAH_ATP_HELICASE"/>
    <property type="match status" value="1"/>
</dbReference>
<evidence type="ECO:0000256" key="4">
    <source>
        <dbReference type="ARBA" id="ARBA00022840"/>
    </source>
</evidence>
<dbReference type="EMBL" id="ACSH02000002">
    <property type="protein sequence ID" value="EFM50209.1"/>
    <property type="molecule type" value="Genomic_DNA"/>
</dbReference>
<dbReference type="CDD" id="cd18791">
    <property type="entry name" value="SF2_C_RHA"/>
    <property type="match status" value="1"/>
</dbReference>
<dbReference type="Proteomes" id="UP000004218">
    <property type="component" value="Unassembled WGS sequence"/>
</dbReference>
<protein>
    <submittedName>
        <fullName evidence="7">ATP-dependent helicase HrpB</fullName>
        <ecNumber evidence="7">3.6.1.-</ecNumber>
    </submittedName>
</protein>
<dbReference type="RefSeq" id="WP_005524572.1">
    <property type="nucleotide sequence ID" value="NZ_ACSH02000002.1"/>
</dbReference>
<dbReference type="AlphaFoldDB" id="E0DBP8"/>
<sequence>MRPTLRRCLTLVAVTKNATKFDLDTIGAGLPVHAQLATIQAAGSVVVQAPPGTGKTTLIPPLISNEVSETVGKVVVTAPRRVAVRAAASRLALLDGSVVGDRVGYTIRGDAQPGRLVEFVTPKVLIRRLLRDPELAGVGAVIIDEVHERQLDGDLLLGMVAELAVLRPELRVVAMSATADAERFAALLGVPVISTPAEMFPVAERYEPLPGRAGCGPEFVAGVARIAAENTNTYSTLVFLPGVRDITACCAELGRITDVPVFPLHGGQSPAEQDRALRHAGPRIIVATNVAESSVTVPGVRTVVDAGLARVPKRDTLRGMNGLVTVSCSQSSAVQRAGRAGREGPGMVIRCYSRSDYAHFAPHTEPEIRSADLTEFALLLSCWGAAPAEFPLLDQPPAAAFAQATAALAAIGAADPQVAARLAQLPVDPRLGKALLDFGPAAAPTVALLSLGETGNIALRRPDQREVRRLQRLAGPGGSRQVAPGEVIGHAFPHLVARRVADGEYLLAQGTRVVVPAEFGLMGEEWLAVADVRLERSGRARVAAVAPITESVALDVIGVSEETECVFEDGRVRATRVVTAGAIVLSRTPVRPDPGVARAAVAAVVRERGVGLFPMSGRAAQLWNRLRFLAHRVGDPWPDVAALPADEWLAPEIDLVASGTKVEDIDLYSALQRVLPWPAASRLDELAPAELVVPSGRGVLVDYGGDRPRVRVKLQECFGLADSPVFGGERVVFELLSPAGRPVAITDDLASFWVGPYQNVRSEMRGKYPKHPWPVDPLTAVATARTKRGEQNHNKST</sequence>
<dbReference type="eggNOG" id="COG1643">
    <property type="taxonomic scope" value="Bacteria"/>
</dbReference>
<dbReference type="InterPro" id="IPR010225">
    <property type="entry name" value="HrpB"/>
</dbReference>
<keyword evidence="4" id="KW-0067">ATP-binding</keyword>
<dbReference type="GO" id="GO:0016787">
    <property type="term" value="F:hydrolase activity"/>
    <property type="evidence" value="ECO:0007669"/>
    <property type="project" value="UniProtKB-KW"/>
</dbReference>
<dbReference type="InterPro" id="IPR011545">
    <property type="entry name" value="DEAD/DEAH_box_helicase_dom"/>
</dbReference>
<dbReference type="SMART" id="SM00490">
    <property type="entry name" value="HELICc"/>
    <property type="match status" value="1"/>
</dbReference>
<evidence type="ECO:0000313" key="7">
    <source>
        <dbReference type="EMBL" id="EFM50209.1"/>
    </source>
</evidence>
<dbReference type="InterPro" id="IPR002464">
    <property type="entry name" value="DNA/RNA_helicase_DEAH_CS"/>
</dbReference>
<dbReference type="GO" id="GO:0005524">
    <property type="term" value="F:ATP binding"/>
    <property type="evidence" value="ECO:0007669"/>
    <property type="project" value="UniProtKB-KW"/>
</dbReference>